<evidence type="ECO:0008006" key="2">
    <source>
        <dbReference type="Google" id="ProtNLM"/>
    </source>
</evidence>
<gene>
    <name evidence="1" type="ORF">MGWOODY_Smn1701</name>
</gene>
<dbReference type="Pfam" id="PF10604">
    <property type="entry name" value="Polyketide_cyc2"/>
    <property type="match status" value="1"/>
</dbReference>
<dbReference type="EMBL" id="CZQE01000042">
    <property type="protein sequence ID" value="CUS43363.1"/>
    <property type="molecule type" value="Genomic_DNA"/>
</dbReference>
<dbReference type="AlphaFoldDB" id="A0A160TGP1"/>
<protein>
    <recommendedName>
        <fullName evidence="2">Polyketide cyclase/dehydrase</fullName>
    </recommendedName>
</protein>
<sequence>MIARAALASALMMAAAPAQASDYVVIRKEILVDRPADAVWKRVGGYCAIAEWLKLKCEIVSGSGDVGTIRRLNDTTVEPMVASTPHSYTYSQTAGGMAGFAYNGTLAVEPAGTGKSRIVYTLIYDAALMPSDEVRKAQFDRINPRFQGAVETMKALAEAKG</sequence>
<evidence type="ECO:0000313" key="1">
    <source>
        <dbReference type="EMBL" id="CUS43363.1"/>
    </source>
</evidence>
<dbReference type="InterPro" id="IPR023393">
    <property type="entry name" value="START-like_dom_sf"/>
</dbReference>
<dbReference type="Gene3D" id="3.30.530.20">
    <property type="match status" value="1"/>
</dbReference>
<reference evidence="1" key="1">
    <citation type="submission" date="2015-10" db="EMBL/GenBank/DDBJ databases">
        <authorList>
            <person name="Gilbert D.G."/>
        </authorList>
    </citation>
    <scope>NUCLEOTIDE SEQUENCE</scope>
</reference>
<dbReference type="InterPro" id="IPR019587">
    <property type="entry name" value="Polyketide_cyclase/dehydratase"/>
</dbReference>
<dbReference type="CDD" id="cd07821">
    <property type="entry name" value="PYR_PYL_RCAR_like"/>
    <property type="match status" value="1"/>
</dbReference>
<dbReference type="SUPFAM" id="SSF55961">
    <property type="entry name" value="Bet v1-like"/>
    <property type="match status" value="1"/>
</dbReference>
<organism evidence="1">
    <name type="scientific">hydrothermal vent metagenome</name>
    <dbReference type="NCBI Taxonomy" id="652676"/>
    <lineage>
        <taxon>unclassified sequences</taxon>
        <taxon>metagenomes</taxon>
        <taxon>ecological metagenomes</taxon>
    </lineage>
</organism>
<proteinExistence type="predicted"/>
<accession>A0A160TGP1</accession>
<name>A0A160TGP1_9ZZZZ</name>